<accession>A0A4Y9XTJ1</accession>
<dbReference type="PANTHER" id="PTHR13043">
    <property type="entry name" value="EXOCYST COMPLEX COMPONENT SEC5"/>
    <property type="match status" value="1"/>
</dbReference>
<gene>
    <name evidence="7" type="ORF">EVJ58_g9441</name>
</gene>
<dbReference type="AlphaFoldDB" id="A0A4Y9XTJ1"/>
<dbReference type="EMBL" id="SEKV01000818">
    <property type="protein sequence ID" value="TFY53460.1"/>
    <property type="molecule type" value="Genomic_DNA"/>
</dbReference>
<dbReference type="PANTHER" id="PTHR13043:SF1">
    <property type="entry name" value="EXOCYST COMPLEX COMPONENT 2"/>
    <property type="match status" value="1"/>
</dbReference>
<evidence type="ECO:0000259" key="6">
    <source>
        <dbReference type="Pfam" id="PF15469"/>
    </source>
</evidence>
<feature type="region of interest" description="Disordered" evidence="5">
    <location>
        <begin position="442"/>
        <end position="468"/>
    </location>
</feature>
<dbReference type="GO" id="GO:0000145">
    <property type="term" value="C:exocyst"/>
    <property type="evidence" value="ECO:0007669"/>
    <property type="project" value="UniProtKB-UniRule"/>
</dbReference>
<dbReference type="Proteomes" id="UP000298390">
    <property type="component" value="Unassembled WGS sequence"/>
</dbReference>
<evidence type="ECO:0000256" key="1">
    <source>
        <dbReference type="ARBA" id="ARBA00010578"/>
    </source>
</evidence>
<dbReference type="InterPro" id="IPR029175">
    <property type="entry name" value="EXOC2/Sec5"/>
</dbReference>
<dbReference type="GO" id="GO:0006893">
    <property type="term" value="P:Golgi to plasma membrane transport"/>
    <property type="evidence" value="ECO:0007669"/>
    <property type="project" value="UniProtKB-UniRule"/>
</dbReference>
<organism evidence="7 8">
    <name type="scientific">Rhodofomes roseus</name>
    <dbReference type="NCBI Taxonomy" id="34475"/>
    <lineage>
        <taxon>Eukaryota</taxon>
        <taxon>Fungi</taxon>
        <taxon>Dikarya</taxon>
        <taxon>Basidiomycota</taxon>
        <taxon>Agaricomycotina</taxon>
        <taxon>Agaricomycetes</taxon>
        <taxon>Polyporales</taxon>
        <taxon>Rhodofomes</taxon>
    </lineage>
</organism>
<comment type="similarity">
    <text evidence="1 4">Belongs to the SEC5 family.</text>
</comment>
<dbReference type="STRING" id="34475.A0A4Y9XTJ1"/>
<proteinExistence type="inferred from homology"/>
<protein>
    <recommendedName>
        <fullName evidence="4">Exocyst complex component SEC5</fullName>
    </recommendedName>
</protein>
<comment type="caution">
    <text evidence="7">The sequence shown here is derived from an EMBL/GenBank/DDBJ whole genome shotgun (WGS) entry which is preliminary data.</text>
</comment>
<comment type="function">
    <text evidence="4">Component of the exocyst complex involved in the docking of exocytic vesicles with fusion sites on the plasma membrane.</text>
</comment>
<feature type="domain" description="Exocyst complex component EXOC2/Sec5 N-terminal" evidence="6">
    <location>
        <begin position="1"/>
        <end position="437"/>
    </location>
</feature>
<evidence type="ECO:0000313" key="7">
    <source>
        <dbReference type="EMBL" id="TFY53460.1"/>
    </source>
</evidence>
<evidence type="ECO:0000313" key="8">
    <source>
        <dbReference type="Proteomes" id="UP000298390"/>
    </source>
</evidence>
<keyword evidence="4" id="KW-0653">Protein transport</keyword>
<dbReference type="Pfam" id="PF15469">
    <property type="entry name" value="Sec5"/>
    <property type="match status" value="1"/>
</dbReference>
<dbReference type="GO" id="GO:0006887">
    <property type="term" value="P:exocytosis"/>
    <property type="evidence" value="ECO:0007669"/>
    <property type="project" value="UniProtKB-KW"/>
</dbReference>
<name>A0A4Y9XTJ1_9APHY</name>
<dbReference type="InterPro" id="IPR039481">
    <property type="entry name" value="EXOC2/Sec5_N_dom"/>
</dbReference>
<dbReference type="GO" id="GO:0015031">
    <property type="term" value="P:protein transport"/>
    <property type="evidence" value="ECO:0007669"/>
    <property type="project" value="UniProtKB-KW"/>
</dbReference>
<keyword evidence="2 4" id="KW-0813">Transport</keyword>
<evidence type="ECO:0000256" key="3">
    <source>
        <dbReference type="ARBA" id="ARBA00022483"/>
    </source>
</evidence>
<comment type="subunit">
    <text evidence="4">Component of the exocyst complex.</text>
</comment>
<sequence>MALDIVKLYISLLSEFFMFSDSRVSSPPNTVAEATPPLLPRDSNSLTTAHQLMRVIGEIQDSVNDVNGMEIANEASSSLKGLLESARWKFEDIVIHGWLRDANIFYHLEEWIGSIADPFTTLYLSKLRAFQKEMSACTFKIAGGVDLSSSAATSSSRLVKRKAVAPEFTSKITKAFLDSLFAVLDGLVHLASDESPPGAALPTAVSEVTGATKANPLELVNIQDTVRTSKRFSVESADLIPPILPGQQDTARGVSMEEDKRTLMSVVQELDKTLFQSYVKPKSGALMGMVRNGVLDPQMDWYETPQPREIRPYIFEILMFLVGVHAQVSAAAAPLLERTLNALVEDVAEEALRCFRQVKRFGMGGMLRATLEIEFLHQTLSRYVTPSADQTLSDLYTKISQAYARRPGDENLQANLDGVKKTLADTRRATGIEFLCFRQTKDKAKKEGTSGGSRTREKRREKQPEAGG</sequence>
<evidence type="ECO:0000256" key="5">
    <source>
        <dbReference type="SAM" id="MobiDB-lite"/>
    </source>
</evidence>
<evidence type="ECO:0000256" key="4">
    <source>
        <dbReference type="RuleBase" id="RU365069"/>
    </source>
</evidence>
<reference evidence="7 8" key="1">
    <citation type="submission" date="2019-01" db="EMBL/GenBank/DDBJ databases">
        <title>Genome sequencing of the rare red list fungi Fomitopsis rosea.</title>
        <authorList>
            <person name="Buettner E."/>
            <person name="Kellner H."/>
        </authorList>
    </citation>
    <scope>NUCLEOTIDE SEQUENCE [LARGE SCALE GENOMIC DNA]</scope>
    <source>
        <strain evidence="7 8">DSM 105464</strain>
    </source>
</reference>
<evidence type="ECO:0000256" key="2">
    <source>
        <dbReference type="ARBA" id="ARBA00022448"/>
    </source>
</evidence>
<keyword evidence="3 4" id="KW-0268">Exocytosis</keyword>